<dbReference type="InterPro" id="IPR016169">
    <property type="entry name" value="FAD-bd_PCMH_sub2"/>
</dbReference>
<organism evidence="3 4">
    <name type="scientific">Brassica napus</name>
    <name type="common">Rape</name>
    <dbReference type="NCBI Taxonomy" id="3708"/>
    <lineage>
        <taxon>Eukaryota</taxon>
        <taxon>Viridiplantae</taxon>
        <taxon>Streptophyta</taxon>
        <taxon>Embryophyta</taxon>
        <taxon>Tracheophyta</taxon>
        <taxon>Spermatophyta</taxon>
        <taxon>Magnoliopsida</taxon>
        <taxon>eudicotyledons</taxon>
        <taxon>Gunneridae</taxon>
        <taxon>Pentapetalae</taxon>
        <taxon>rosids</taxon>
        <taxon>malvids</taxon>
        <taxon>Brassicales</taxon>
        <taxon>Brassicaceae</taxon>
        <taxon>Brassiceae</taxon>
        <taxon>Brassica</taxon>
    </lineage>
</organism>
<dbReference type="GO" id="GO:0050660">
    <property type="term" value="F:flavin adenine dinucleotide binding"/>
    <property type="evidence" value="ECO:0007669"/>
    <property type="project" value="InterPro"/>
</dbReference>
<reference evidence="2" key="3">
    <citation type="submission" date="2021-01" db="EMBL/GenBank/DDBJ databases">
        <authorList>
            <consortium name="Genoscope - CEA"/>
            <person name="William W."/>
        </authorList>
    </citation>
    <scope>NUCLEOTIDE SEQUENCE</scope>
</reference>
<dbReference type="OMA" id="KNRAWVQ"/>
<evidence type="ECO:0000313" key="3">
    <source>
        <dbReference type="EMBL" id="CDY54318.1"/>
    </source>
</evidence>
<dbReference type="PANTHER" id="PTHR32448">
    <property type="entry name" value="OS08G0158400 PROTEIN"/>
    <property type="match status" value="1"/>
</dbReference>
<sequence>MYNEVLECAAENLRFLGKTMPKPGFIFKPIDESHVQASVICSKKLGIHLRFRSGGHDYEGLSYVSEMKKPFILMDLSKLRKIDVNIEKNRAWVQAGATIGELYYRHSQSSFQAAFLYSRSSQISTRSSFLIFLMDL</sequence>
<dbReference type="EMBL" id="HG994366">
    <property type="protein sequence ID" value="CAF1919029.1"/>
    <property type="molecule type" value="Genomic_DNA"/>
</dbReference>
<dbReference type="SUPFAM" id="SSF56176">
    <property type="entry name" value="FAD-binding/transporter-associated domain-like"/>
    <property type="match status" value="1"/>
</dbReference>
<accession>A0A078IYV0</accession>
<reference evidence="3" key="2">
    <citation type="submission" date="2014-06" db="EMBL/GenBank/DDBJ databases">
        <authorList>
            <person name="Genoscope - CEA"/>
        </authorList>
    </citation>
    <scope>NUCLEOTIDE SEQUENCE</scope>
</reference>
<reference evidence="3 4" key="1">
    <citation type="journal article" date="2014" name="Science">
        <title>Plant genetics. Early allopolyploid evolution in the post-Neolithic Brassica napus oilseed genome.</title>
        <authorList>
            <person name="Chalhoub B."/>
            <person name="Denoeud F."/>
            <person name="Liu S."/>
            <person name="Parkin I.A."/>
            <person name="Tang H."/>
            <person name="Wang X."/>
            <person name="Chiquet J."/>
            <person name="Belcram H."/>
            <person name="Tong C."/>
            <person name="Samans B."/>
            <person name="Correa M."/>
            <person name="Da Silva C."/>
            <person name="Just J."/>
            <person name="Falentin C."/>
            <person name="Koh C.S."/>
            <person name="Le Clainche I."/>
            <person name="Bernard M."/>
            <person name="Bento P."/>
            <person name="Noel B."/>
            <person name="Labadie K."/>
            <person name="Alberti A."/>
            <person name="Charles M."/>
            <person name="Arnaud D."/>
            <person name="Guo H."/>
            <person name="Daviaud C."/>
            <person name="Alamery S."/>
            <person name="Jabbari K."/>
            <person name="Zhao M."/>
            <person name="Edger P.P."/>
            <person name="Chelaifa H."/>
            <person name="Tack D."/>
            <person name="Lassalle G."/>
            <person name="Mestiri I."/>
            <person name="Schnel N."/>
            <person name="Le Paslier M.C."/>
            <person name="Fan G."/>
            <person name="Renault V."/>
            <person name="Bayer P.E."/>
            <person name="Golicz A.A."/>
            <person name="Manoli S."/>
            <person name="Lee T.H."/>
            <person name="Thi V.H."/>
            <person name="Chalabi S."/>
            <person name="Hu Q."/>
            <person name="Fan C."/>
            <person name="Tollenaere R."/>
            <person name="Lu Y."/>
            <person name="Battail C."/>
            <person name="Shen J."/>
            <person name="Sidebottom C.H."/>
            <person name="Wang X."/>
            <person name="Canaguier A."/>
            <person name="Chauveau A."/>
            <person name="Berard A."/>
            <person name="Deniot G."/>
            <person name="Guan M."/>
            <person name="Liu Z."/>
            <person name="Sun F."/>
            <person name="Lim Y.P."/>
            <person name="Lyons E."/>
            <person name="Town C.D."/>
            <person name="Bancroft I."/>
            <person name="Wang X."/>
            <person name="Meng J."/>
            <person name="Ma J."/>
            <person name="Pires J.C."/>
            <person name="King G.J."/>
            <person name="Brunel D."/>
            <person name="Delourme R."/>
            <person name="Renard M."/>
            <person name="Aury J.M."/>
            <person name="Adams K.L."/>
            <person name="Batley J."/>
            <person name="Snowdon R.J."/>
            <person name="Tost J."/>
            <person name="Edwards D."/>
            <person name="Zhou Y."/>
            <person name="Hua W."/>
            <person name="Sharpe A.G."/>
            <person name="Paterson A.H."/>
            <person name="Guan C."/>
            <person name="Wincker P."/>
        </authorList>
    </citation>
    <scope>NUCLEOTIDE SEQUENCE [LARGE SCALE GENOMIC DNA]</scope>
    <source>
        <strain evidence="4">cv. Darmor-bzh</strain>
    </source>
</reference>
<dbReference type="InterPro" id="IPR016167">
    <property type="entry name" value="FAD-bd_PCMH_sub1"/>
</dbReference>
<dbReference type="InterPro" id="IPR006094">
    <property type="entry name" value="Oxid_FAD_bind_N"/>
</dbReference>
<evidence type="ECO:0000313" key="4">
    <source>
        <dbReference type="Proteomes" id="UP000028999"/>
    </source>
</evidence>
<dbReference type="InterPro" id="IPR036318">
    <property type="entry name" value="FAD-bd_PCMH-like_sf"/>
</dbReference>
<dbReference type="Proteomes" id="UP001295469">
    <property type="component" value="Chromosome C02"/>
</dbReference>
<name>A0A078IYV0_BRANA</name>
<dbReference type="Gene3D" id="3.30.43.10">
    <property type="entry name" value="Uridine Diphospho-n-acetylenolpyruvylglucosamine Reductase, domain 2"/>
    <property type="match status" value="1"/>
</dbReference>
<protein>
    <submittedName>
        <fullName evidence="2">(rape) hypothetical protein</fullName>
    </submittedName>
    <submittedName>
        <fullName evidence="3">BnaC02g47410D protein</fullName>
    </submittedName>
</protein>
<evidence type="ECO:0000259" key="1">
    <source>
        <dbReference type="Pfam" id="PF01565"/>
    </source>
</evidence>
<dbReference type="AlphaFoldDB" id="A0A078IYV0"/>
<keyword evidence="4" id="KW-1185">Reference proteome</keyword>
<dbReference type="PaxDb" id="3708-A0A078IYV0"/>
<feature type="domain" description="FAD linked oxidase N-terminal" evidence="1">
    <location>
        <begin position="25"/>
        <end position="105"/>
    </location>
</feature>
<proteinExistence type="predicted"/>
<evidence type="ECO:0000313" key="2">
    <source>
        <dbReference type="EMBL" id="CAF1919029.1"/>
    </source>
</evidence>
<dbReference type="EMBL" id="LK033302">
    <property type="protein sequence ID" value="CDY54318.1"/>
    <property type="molecule type" value="Genomic_DNA"/>
</dbReference>
<dbReference type="Proteomes" id="UP000028999">
    <property type="component" value="Unassembled WGS sequence"/>
</dbReference>
<dbReference type="STRING" id="3708.A0A078IYV0"/>
<dbReference type="Pfam" id="PF01565">
    <property type="entry name" value="FAD_binding_4"/>
    <property type="match status" value="1"/>
</dbReference>
<dbReference type="Gramene" id="CDY54318">
    <property type="protein sequence ID" value="CDY54318"/>
    <property type="gene ID" value="GSBRNA2T00013808001"/>
</dbReference>
<dbReference type="Gene3D" id="3.30.465.10">
    <property type="match status" value="1"/>
</dbReference>
<gene>
    <name evidence="3" type="primary">BnaC02g47410D</name>
    <name evidence="2" type="ORF">DARMORV10_C02P44990.1</name>
    <name evidence="3" type="ORF">GSBRNA2T00013808001</name>
</gene>